<keyword evidence="3" id="KW-1185">Reference proteome</keyword>
<dbReference type="AlphaFoldDB" id="A0A075MP13"/>
<protein>
    <submittedName>
        <fullName evidence="2">Uncharacterized protein</fullName>
    </submittedName>
</protein>
<dbReference type="HOGENOM" id="CLU_602178_0_0_2"/>
<feature type="coiled-coil region" evidence="1">
    <location>
        <begin position="342"/>
        <end position="369"/>
    </location>
</feature>
<organism evidence="2 3">
    <name type="scientific">Candidatus Nitrososphaera evergladensis SR1</name>
    <dbReference type="NCBI Taxonomy" id="1459636"/>
    <lineage>
        <taxon>Archaea</taxon>
        <taxon>Nitrososphaerota</taxon>
        <taxon>Nitrososphaeria</taxon>
        <taxon>Nitrososphaerales</taxon>
        <taxon>Nitrososphaeraceae</taxon>
        <taxon>Nitrososphaera</taxon>
    </lineage>
</organism>
<gene>
    <name evidence="2" type="ORF">NTE_00877</name>
</gene>
<accession>A0A075MP13</accession>
<keyword evidence="1" id="KW-0175">Coiled coil</keyword>
<dbReference type="Proteomes" id="UP000028194">
    <property type="component" value="Chromosome"/>
</dbReference>
<dbReference type="GeneID" id="41596718"/>
<evidence type="ECO:0000256" key="1">
    <source>
        <dbReference type="SAM" id="Coils"/>
    </source>
</evidence>
<dbReference type="EMBL" id="CP007174">
    <property type="protein sequence ID" value="AIF82953.1"/>
    <property type="molecule type" value="Genomic_DNA"/>
</dbReference>
<name>A0A075MP13_9ARCH</name>
<evidence type="ECO:0000313" key="2">
    <source>
        <dbReference type="EMBL" id="AIF82953.1"/>
    </source>
</evidence>
<evidence type="ECO:0000313" key="3">
    <source>
        <dbReference type="Proteomes" id="UP000028194"/>
    </source>
</evidence>
<proteinExistence type="predicted"/>
<dbReference type="RefSeq" id="WP_148699818.1">
    <property type="nucleotide sequence ID" value="NZ_CP007174.1"/>
</dbReference>
<reference evidence="2 3" key="1">
    <citation type="journal article" date="2014" name="PLoS ONE">
        <title>Genome Sequence of Candidatus Nitrososphaera evergladensis from Group I.1b Enriched from Everglades Soil Reveals Novel Genomic Features of the Ammonia-Oxidizing Archaea.</title>
        <authorList>
            <person name="Zhalnina K.V."/>
            <person name="Dias R."/>
            <person name="Leonard M.T."/>
            <person name="Dorr de Quadros P."/>
            <person name="Camargo F.A."/>
            <person name="Drew J.C."/>
            <person name="Farmerie W.G."/>
            <person name="Daroub S.H."/>
            <person name="Triplett E.W."/>
        </authorList>
    </citation>
    <scope>NUCLEOTIDE SEQUENCE [LARGE SCALE GENOMIC DNA]</scope>
    <source>
        <strain evidence="2 3">SR1</strain>
    </source>
</reference>
<dbReference type="KEGG" id="nev:NTE_00877"/>
<sequence>MTAQTEEDVTMGILADHINNVPRKQIAERRSTSETNVQNKVSKFAKFVGGPDRLKAHREFAKTHNQSQMHPSKAVWGYETAVAFAKVGLDNAKEFADGLMPLMGPEVNRKTFGSTLRWTAAKYTVNPYLPLDEIPKKAEEDLQTFRNIRADIDAGLAKLEDVQRQENAARDQLAKKEAFDKLLTKNDLDYSDIPEISRMFVEYEKDGCSPKKMVGKLSDVENYDARVAAAKKYLAEVEKLTEQKIKELESANVAIELQRVANRGCLLPHQIEILAEKIAQIAIQRGVSKELAFPRFLHDVEEHYSPIVGFQKWLACQEQKLEEKNDECLGVMAETEAWRDERQICQASVEELEVKRATVEREYREFFTEIVSMLAQSISKNLPLYVYLNRYVTRQDRLVPLLKAAMGEAIENRKLVPALVYALGLAADSLPERNHVRYEIQESRKRIARTIGLA</sequence>